<evidence type="ECO:0000256" key="1">
    <source>
        <dbReference type="SAM" id="Coils"/>
    </source>
</evidence>
<protein>
    <submittedName>
        <fullName evidence="2">Uncharacterized protein</fullName>
    </submittedName>
</protein>
<sequence>MAFFAQARARRRDESELGTGLWRRAHDRYIRGLDRFHQILEQGQDEAASRLVPAADLLADALPRIRAVCVEAHRAAPGVDLNVPGGRFTEVHRRLSRAGNALAASAEAAAMTLLAPGGADDGAAGVENVERRARQVLEEIAAAEAALRDVRSQ</sequence>
<comment type="caution">
    <text evidence="2">The sequence shown here is derived from an EMBL/GenBank/DDBJ whole genome shotgun (WGS) entry which is preliminary data.</text>
</comment>
<name>A0AAE3YEL9_9MICC</name>
<evidence type="ECO:0000313" key="3">
    <source>
        <dbReference type="Proteomes" id="UP001247307"/>
    </source>
</evidence>
<evidence type="ECO:0000313" key="2">
    <source>
        <dbReference type="EMBL" id="MDR6891780.1"/>
    </source>
</evidence>
<dbReference type="EMBL" id="JAVDUI010000001">
    <property type="protein sequence ID" value="MDR6891780.1"/>
    <property type="molecule type" value="Genomic_DNA"/>
</dbReference>
<keyword evidence="3" id="KW-1185">Reference proteome</keyword>
<feature type="coiled-coil region" evidence="1">
    <location>
        <begin position="126"/>
        <end position="153"/>
    </location>
</feature>
<proteinExistence type="predicted"/>
<dbReference type="RefSeq" id="WP_309849940.1">
    <property type="nucleotide sequence ID" value="NZ_BAAAIU010000042.1"/>
</dbReference>
<accession>A0AAE3YEL9</accession>
<gene>
    <name evidence="2" type="ORF">J2S35_000720</name>
</gene>
<keyword evidence="1" id="KW-0175">Coiled coil</keyword>
<dbReference type="Proteomes" id="UP001247307">
    <property type="component" value="Unassembled WGS sequence"/>
</dbReference>
<dbReference type="AlphaFoldDB" id="A0AAE3YEL9"/>
<reference evidence="2" key="1">
    <citation type="submission" date="2023-07" db="EMBL/GenBank/DDBJ databases">
        <title>Sequencing the genomes of 1000 actinobacteria strains.</title>
        <authorList>
            <person name="Klenk H.-P."/>
        </authorList>
    </citation>
    <scope>NUCLEOTIDE SEQUENCE</scope>
    <source>
        <strain evidence="2">DSM 13988</strain>
    </source>
</reference>
<organism evidence="2 3">
    <name type="scientific">Falsarthrobacter nasiphocae</name>
    <dbReference type="NCBI Taxonomy" id="189863"/>
    <lineage>
        <taxon>Bacteria</taxon>
        <taxon>Bacillati</taxon>
        <taxon>Actinomycetota</taxon>
        <taxon>Actinomycetes</taxon>
        <taxon>Micrococcales</taxon>
        <taxon>Micrococcaceae</taxon>
        <taxon>Falsarthrobacter</taxon>
    </lineage>
</organism>